<gene>
    <name evidence="11" type="ORF">CLV30_104151</name>
</gene>
<dbReference type="InterPro" id="IPR044016">
    <property type="entry name" value="Big_13"/>
</dbReference>
<sequence>MSTMLPRRRGVVRATGVLVASAVAGGGAIASSTAAHADENDLSVAVQEFAAADFTELASDLPGALREAIERDLGLEPAQYLANAEAARNAADVATALRENGVDVLGTSIDGQDVTINVESEDDVAAAEATGANVVVGLLGLLESEREVQPAADHKGGYGYAYQTGEPNDQGQVPLGRCSVAFSGYDPEGNDRFLTAGHCGTDSTTGEQYTYPVHHLDLNEPIWGTEAWTESFPGPELGEFVPGSMNYGGQHDGGLVDITAPDWTGVPQVAGWAGGSGAPDEGSVDVLGTIAPVAGAQACKSGATSGWTCGEILVPEQSVPVGEQDVTGFVFNACMLGGDSGGSIVVGSYALGVNSGSTHEQRTECDTWDPATGPDDTTGDYSIGYAVAGGQYNANDLFADQWELAVSINTPEVTSPGEGAETGPTPTFTGTVQGGRTTHLARLVIDGEKSYQAKVTNDGTFAVKVPDALQPGEHTYELRVTYRQYSTSETVTGTFTSTEAQIEQLAVSSPTDGQVTGTARPDFTGTGHPGATVVLSAGGNELGEATVGDDGSWTITPSADLPVGERFDAVVTQRFEGDSQQVTVADLGIREPAVTITAPEDGATVAGDVVFTGTAHPGATVELQIEGTVTESAGAETAAEQWKGDLQIDEDGAWTFTPAEPLEDGEYTLTASATREGGDPELVESEDTASFTVASDDGGAAGGDEDGEELPDTGSSNTWMIFVGIGLLVAGGAAVAIRARRNSTTTSA</sequence>
<dbReference type="PROSITE" id="PS51318">
    <property type="entry name" value="TAT"/>
    <property type="match status" value="1"/>
</dbReference>
<feature type="chain" id="PRO_5015189543" evidence="7">
    <location>
        <begin position="38"/>
        <end position="748"/>
    </location>
</feature>
<dbReference type="GO" id="GO:0006508">
    <property type="term" value="P:proteolysis"/>
    <property type="evidence" value="ECO:0007669"/>
    <property type="project" value="InterPro"/>
</dbReference>
<feature type="domain" description="Bacterial Ig" evidence="9">
    <location>
        <begin position="523"/>
        <end position="584"/>
    </location>
</feature>
<dbReference type="Pfam" id="PF17936">
    <property type="entry name" value="Big_6"/>
    <property type="match status" value="1"/>
</dbReference>
<dbReference type="Gene3D" id="2.60.40.10">
    <property type="entry name" value="Immunoglobulins"/>
    <property type="match status" value="2"/>
</dbReference>
<dbReference type="InterPro" id="IPR019931">
    <property type="entry name" value="LPXTG_anchor"/>
</dbReference>
<accession>A0A2P8E733</accession>
<dbReference type="GO" id="GO:0004252">
    <property type="term" value="F:serine-type endopeptidase activity"/>
    <property type="evidence" value="ECO:0007669"/>
    <property type="project" value="InterPro"/>
</dbReference>
<feature type="signal peptide" evidence="7">
    <location>
        <begin position="1"/>
        <end position="37"/>
    </location>
</feature>
<evidence type="ECO:0000256" key="6">
    <source>
        <dbReference type="SAM" id="Phobius"/>
    </source>
</evidence>
<keyword evidence="6" id="KW-0812">Transmembrane</keyword>
<keyword evidence="4" id="KW-0572">Peptidoglycan-anchor</keyword>
<feature type="transmembrane region" description="Helical" evidence="6">
    <location>
        <begin position="719"/>
        <end position="737"/>
    </location>
</feature>
<comment type="caution">
    <text evidence="11">The sequence shown here is derived from an EMBL/GenBank/DDBJ whole genome shotgun (WGS) entry which is preliminary data.</text>
</comment>
<feature type="region of interest" description="Disordered" evidence="5">
    <location>
        <begin position="693"/>
        <end position="715"/>
    </location>
</feature>
<evidence type="ECO:0000256" key="4">
    <source>
        <dbReference type="ARBA" id="ARBA00023088"/>
    </source>
</evidence>
<dbReference type="InterPro" id="IPR018114">
    <property type="entry name" value="TRYPSIN_HIS"/>
</dbReference>
<keyword evidence="2" id="KW-0964">Secreted</keyword>
<feature type="domain" description="Gram-positive cocci surface proteins LPxTG" evidence="8">
    <location>
        <begin position="708"/>
        <end position="742"/>
    </location>
</feature>
<feature type="domain" description="Bacterial Ig-like" evidence="10">
    <location>
        <begin position="600"/>
        <end position="679"/>
    </location>
</feature>
<keyword evidence="6" id="KW-0472">Membrane</keyword>
<evidence type="ECO:0000256" key="1">
    <source>
        <dbReference type="ARBA" id="ARBA00022512"/>
    </source>
</evidence>
<feature type="region of interest" description="Disordered" evidence="5">
    <location>
        <begin position="414"/>
        <end position="433"/>
    </location>
</feature>
<dbReference type="SUPFAM" id="SSF50494">
    <property type="entry name" value="Trypsin-like serine proteases"/>
    <property type="match status" value="1"/>
</dbReference>
<feature type="compositionally biased region" description="Polar residues" evidence="5">
    <location>
        <begin position="424"/>
        <end position="433"/>
    </location>
</feature>
<evidence type="ECO:0000313" key="11">
    <source>
        <dbReference type="EMBL" id="PSL05285.1"/>
    </source>
</evidence>
<dbReference type="AlphaFoldDB" id="A0A2P8E733"/>
<evidence type="ECO:0000256" key="3">
    <source>
        <dbReference type="ARBA" id="ARBA00022729"/>
    </source>
</evidence>
<dbReference type="NCBIfam" id="TIGR01167">
    <property type="entry name" value="LPXTG_anchor"/>
    <property type="match status" value="1"/>
</dbReference>
<evidence type="ECO:0000256" key="7">
    <source>
        <dbReference type="SAM" id="SignalP"/>
    </source>
</evidence>
<evidence type="ECO:0000259" key="10">
    <source>
        <dbReference type="Pfam" id="PF19077"/>
    </source>
</evidence>
<keyword evidence="6" id="KW-1133">Transmembrane helix</keyword>
<organism evidence="11 12">
    <name type="scientific">Haloactinopolyspora alba</name>
    <dbReference type="NCBI Taxonomy" id="648780"/>
    <lineage>
        <taxon>Bacteria</taxon>
        <taxon>Bacillati</taxon>
        <taxon>Actinomycetota</taxon>
        <taxon>Actinomycetes</taxon>
        <taxon>Jiangellales</taxon>
        <taxon>Jiangellaceae</taxon>
        <taxon>Haloactinopolyspora</taxon>
    </lineage>
</organism>
<dbReference type="Gene3D" id="3.30.300.50">
    <property type="match status" value="1"/>
</dbReference>
<reference evidence="11 12" key="1">
    <citation type="submission" date="2018-03" db="EMBL/GenBank/DDBJ databases">
        <title>Genomic Encyclopedia of Archaeal and Bacterial Type Strains, Phase II (KMG-II): from individual species to whole genera.</title>
        <authorList>
            <person name="Goeker M."/>
        </authorList>
    </citation>
    <scope>NUCLEOTIDE SEQUENCE [LARGE SCALE GENOMIC DNA]</scope>
    <source>
        <strain evidence="11 12">DSM 45211</strain>
    </source>
</reference>
<evidence type="ECO:0000313" key="12">
    <source>
        <dbReference type="Proteomes" id="UP000243528"/>
    </source>
</evidence>
<evidence type="ECO:0000256" key="2">
    <source>
        <dbReference type="ARBA" id="ARBA00022525"/>
    </source>
</evidence>
<dbReference type="InterPro" id="IPR033116">
    <property type="entry name" value="TRYPSIN_SER"/>
</dbReference>
<dbReference type="PROSITE" id="PS00135">
    <property type="entry name" value="TRYPSIN_SER"/>
    <property type="match status" value="1"/>
</dbReference>
<evidence type="ECO:0000259" key="8">
    <source>
        <dbReference type="Pfam" id="PF00746"/>
    </source>
</evidence>
<dbReference type="GO" id="GO:0005975">
    <property type="term" value="P:carbohydrate metabolic process"/>
    <property type="evidence" value="ECO:0007669"/>
    <property type="project" value="UniProtKB-ARBA"/>
</dbReference>
<keyword evidence="12" id="KW-1185">Reference proteome</keyword>
<name>A0A2P8E733_9ACTN</name>
<dbReference type="Gene3D" id="3.30.420.430">
    <property type="match status" value="1"/>
</dbReference>
<proteinExistence type="predicted"/>
<dbReference type="NCBIfam" id="NF033510">
    <property type="entry name" value="Ca_tandemer"/>
    <property type="match status" value="1"/>
</dbReference>
<dbReference type="InterPro" id="IPR006311">
    <property type="entry name" value="TAT_signal"/>
</dbReference>
<dbReference type="PROSITE" id="PS00134">
    <property type="entry name" value="TRYPSIN_HIS"/>
    <property type="match status" value="1"/>
</dbReference>
<keyword evidence="3 7" id="KW-0732">Signal</keyword>
<dbReference type="InterPro" id="IPR013783">
    <property type="entry name" value="Ig-like_fold"/>
</dbReference>
<keyword evidence="1" id="KW-0134">Cell wall</keyword>
<evidence type="ECO:0000259" key="9">
    <source>
        <dbReference type="Pfam" id="PF17936"/>
    </source>
</evidence>
<dbReference type="Gene3D" id="2.40.10.10">
    <property type="entry name" value="Trypsin-like serine proteases"/>
    <property type="match status" value="2"/>
</dbReference>
<dbReference type="InterPro" id="IPR043504">
    <property type="entry name" value="Peptidase_S1_PA_chymotrypsin"/>
</dbReference>
<protein>
    <submittedName>
        <fullName evidence="11">LPXTG-motif cell wall-anchored protein</fullName>
    </submittedName>
</protein>
<evidence type="ECO:0000256" key="5">
    <source>
        <dbReference type="SAM" id="MobiDB-lite"/>
    </source>
</evidence>
<dbReference type="EMBL" id="PYGE01000004">
    <property type="protein sequence ID" value="PSL05285.1"/>
    <property type="molecule type" value="Genomic_DNA"/>
</dbReference>
<dbReference type="Pfam" id="PF19077">
    <property type="entry name" value="Big_13"/>
    <property type="match status" value="1"/>
</dbReference>
<dbReference type="InterPro" id="IPR009003">
    <property type="entry name" value="Peptidase_S1_PA"/>
</dbReference>
<dbReference type="InterPro" id="IPR041498">
    <property type="entry name" value="Big_6"/>
</dbReference>
<dbReference type="Proteomes" id="UP000243528">
    <property type="component" value="Unassembled WGS sequence"/>
</dbReference>
<dbReference type="CDD" id="cd21112">
    <property type="entry name" value="alphaLP-like"/>
    <property type="match status" value="1"/>
</dbReference>
<dbReference type="InterPro" id="IPR035070">
    <property type="entry name" value="Streptogrisin_prodomain"/>
</dbReference>
<dbReference type="Pfam" id="PF00746">
    <property type="entry name" value="Gram_pos_anchor"/>
    <property type="match status" value="1"/>
</dbReference>